<dbReference type="AlphaFoldDB" id="A0A4Q7KWU8"/>
<protein>
    <submittedName>
        <fullName evidence="1">Uncharacterized protein</fullName>
    </submittedName>
</protein>
<organism evidence="1 2">
    <name type="scientific">Herbihabitans rhizosphaerae</name>
    <dbReference type="NCBI Taxonomy" id="1872711"/>
    <lineage>
        <taxon>Bacteria</taxon>
        <taxon>Bacillati</taxon>
        <taxon>Actinomycetota</taxon>
        <taxon>Actinomycetes</taxon>
        <taxon>Pseudonocardiales</taxon>
        <taxon>Pseudonocardiaceae</taxon>
        <taxon>Herbihabitans</taxon>
    </lineage>
</organism>
<accession>A0A4Q7KWU8</accession>
<sequence>MGDELDAEAVGRAAESEDAPAELKAVAAAVRAGKTTWEEFLAGEADHLSEVQAFYSARRKHFLDKRSEPGRDPIIFDEW</sequence>
<reference evidence="1 2" key="1">
    <citation type="submission" date="2019-02" db="EMBL/GenBank/DDBJ databases">
        <title>Genomic Encyclopedia of Type Strains, Phase IV (KMG-IV): sequencing the most valuable type-strain genomes for metagenomic binning, comparative biology and taxonomic classification.</title>
        <authorList>
            <person name="Goeker M."/>
        </authorList>
    </citation>
    <scope>NUCLEOTIDE SEQUENCE [LARGE SCALE GENOMIC DNA]</scope>
    <source>
        <strain evidence="1 2">DSM 101727</strain>
    </source>
</reference>
<dbReference type="Proteomes" id="UP000294257">
    <property type="component" value="Unassembled WGS sequence"/>
</dbReference>
<comment type="caution">
    <text evidence="1">The sequence shown here is derived from an EMBL/GenBank/DDBJ whole genome shotgun (WGS) entry which is preliminary data.</text>
</comment>
<evidence type="ECO:0000313" key="1">
    <source>
        <dbReference type="EMBL" id="RZS41175.1"/>
    </source>
</evidence>
<name>A0A4Q7KWU8_9PSEU</name>
<proteinExistence type="predicted"/>
<gene>
    <name evidence="1" type="ORF">EV193_103495</name>
</gene>
<keyword evidence="2" id="KW-1185">Reference proteome</keyword>
<evidence type="ECO:0000313" key="2">
    <source>
        <dbReference type="Proteomes" id="UP000294257"/>
    </source>
</evidence>
<dbReference type="EMBL" id="SGWQ01000003">
    <property type="protein sequence ID" value="RZS41175.1"/>
    <property type="molecule type" value="Genomic_DNA"/>
</dbReference>
<dbReference type="RefSeq" id="WP_130344126.1">
    <property type="nucleotide sequence ID" value="NZ_SGWQ01000003.1"/>
</dbReference>